<dbReference type="InterPro" id="IPR036291">
    <property type="entry name" value="NAD(P)-bd_dom_sf"/>
</dbReference>
<protein>
    <submittedName>
        <fullName evidence="4">SDR family oxidoreductase</fullName>
    </submittedName>
</protein>
<keyword evidence="5" id="KW-1185">Reference proteome</keyword>
<dbReference type="FunFam" id="3.40.50.720:FF:000084">
    <property type="entry name" value="Short-chain dehydrogenase reductase"/>
    <property type="match status" value="1"/>
</dbReference>
<dbReference type="PANTHER" id="PTHR48107:SF16">
    <property type="entry name" value="NADPH-DEPENDENT ALDEHYDE REDUCTASE 1, CHLOROPLASTIC"/>
    <property type="match status" value="1"/>
</dbReference>
<dbReference type="AlphaFoldDB" id="A0A6N9T7V4"/>
<comment type="caution">
    <text evidence="4">The sequence shown here is derived from an EMBL/GenBank/DDBJ whole genome shotgun (WGS) entry which is preliminary data.</text>
</comment>
<dbReference type="PANTHER" id="PTHR48107">
    <property type="entry name" value="NADPH-DEPENDENT ALDEHYDE REDUCTASE-LIKE PROTEIN, CHLOROPLASTIC-RELATED"/>
    <property type="match status" value="1"/>
</dbReference>
<proteinExistence type="inferred from homology"/>
<dbReference type="SUPFAM" id="SSF51735">
    <property type="entry name" value="NAD(P)-binding Rossmann-fold domains"/>
    <property type="match status" value="1"/>
</dbReference>
<dbReference type="InterPro" id="IPR002347">
    <property type="entry name" value="SDR_fam"/>
</dbReference>
<dbReference type="GO" id="GO:0016614">
    <property type="term" value="F:oxidoreductase activity, acting on CH-OH group of donors"/>
    <property type="evidence" value="ECO:0007669"/>
    <property type="project" value="UniProtKB-ARBA"/>
</dbReference>
<comment type="similarity">
    <text evidence="1">Belongs to the short-chain dehydrogenases/reductases (SDR) family.</text>
</comment>
<name>A0A6N9T7V4_9HYPH</name>
<feature type="region of interest" description="Disordered" evidence="3">
    <location>
        <begin position="1"/>
        <end position="39"/>
    </location>
</feature>
<dbReference type="Gene3D" id="3.40.50.720">
    <property type="entry name" value="NAD(P)-binding Rossmann-like Domain"/>
    <property type="match status" value="1"/>
</dbReference>
<sequence>MKRQEPRMTKIPPQTQDRLPGLESRLTPPAEHIAPSNRGTGKLAGKVAVVTGGDSGIGRAVALHFAREGAKIALLYLDEHEDAEEAERLVVEEGAECLVIAGDISDGGFCDDAVGQVVERFGGIDVLVNNAGTQIVAEDLTAITDADWRLQFGANIDGMFYLSRAARPHLTSGARIINTSSINGFAGNAKLVAYSAIKGAIAGFTRAPAKQLAPEGILVDEVAPGQIWTPIQPASFDGETVAGMGEETPLGRIGQPSEVAPAYVYLASADGSYATGQTIHVNGGMIING</sequence>
<reference evidence="4 5" key="1">
    <citation type="submission" date="2020-01" db="EMBL/GenBank/DDBJ databases">
        <title>Jiella pacifica sp. nov.</title>
        <authorList>
            <person name="Xue Z."/>
            <person name="Zhu S."/>
            <person name="Chen J."/>
            <person name="Yang J."/>
        </authorList>
    </citation>
    <scope>NUCLEOTIDE SEQUENCE [LARGE SCALE GENOMIC DNA]</scope>
    <source>
        <strain evidence="4 5">40Bstr34</strain>
    </source>
</reference>
<dbReference type="EMBL" id="JAAAMG010000026">
    <property type="protein sequence ID" value="NDW07301.1"/>
    <property type="molecule type" value="Genomic_DNA"/>
</dbReference>
<dbReference type="Proteomes" id="UP000469011">
    <property type="component" value="Unassembled WGS sequence"/>
</dbReference>
<dbReference type="PRINTS" id="PR00081">
    <property type="entry name" value="GDHRDH"/>
</dbReference>
<evidence type="ECO:0000256" key="2">
    <source>
        <dbReference type="ARBA" id="ARBA00023002"/>
    </source>
</evidence>
<evidence type="ECO:0000313" key="4">
    <source>
        <dbReference type="EMBL" id="NDW07301.1"/>
    </source>
</evidence>
<organism evidence="4 5">
    <name type="scientific">Jiella pacifica</name>
    <dbReference type="NCBI Taxonomy" id="2696469"/>
    <lineage>
        <taxon>Bacteria</taxon>
        <taxon>Pseudomonadati</taxon>
        <taxon>Pseudomonadota</taxon>
        <taxon>Alphaproteobacteria</taxon>
        <taxon>Hyphomicrobiales</taxon>
        <taxon>Aurantimonadaceae</taxon>
        <taxon>Jiella</taxon>
    </lineage>
</organism>
<evidence type="ECO:0000256" key="3">
    <source>
        <dbReference type="SAM" id="MobiDB-lite"/>
    </source>
</evidence>
<accession>A0A6N9T7V4</accession>
<dbReference type="Pfam" id="PF13561">
    <property type="entry name" value="adh_short_C2"/>
    <property type="match status" value="1"/>
</dbReference>
<evidence type="ECO:0000313" key="5">
    <source>
        <dbReference type="Proteomes" id="UP000469011"/>
    </source>
</evidence>
<evidence type="ECO:0000256" key="1">
    <source>
        <dbReference type="ARBA" id="ARBA00006484"/>
    </source>
</evidence>
<dbReference type="PRINTS" id="PR00080">
    <property type="entry name" value="SDRFAMILY"/>
</dbReference>
<keyword evidence="2" id="KW-0560">Oxidoreductase</keyword>
<gene>
    <name evidence="4" type="ORF">GTK09_23045</name>
</gene>